<feature type="compositionally biased region" description="Basic and acidic residues" evidence="1">
    <location>
        <begin position="312"/>
        <end position="330"/>
    </location>
</feature>
<keyword evidence="3" id="KW-0723">Serine/threonine-protein kinase</keyword>
<dbReference type="PANTHER" id="PTHR34512:SF30">
    <property type="entry name" value="OUTER MEMBRANE PROTEIN ASSEMBLY FACTOR BAMB"/>
    <property type="match status" value="1"/>
</dbReference>
<feature type="compositionally biased region" description="Basic and acidic residues" evidence="1">
    <location>
        <begin position="374"/>
        <end position="403"/>
    </location>
</feature>
<dbReference type="Gene3D" id="1.10.510.10">
    <property type="entry name" value="Transferase(Phosphotransferase) domain 1"/>
    <property type="match status" value="1"/>
</dbReference>
<dbReference type="Gene3D" id="2.130.10.10">
    <property type="entry name" value="YVTN repeat-like/Quinoprotein amine dehydrogenase"/>
    <property type="match status" value="2"/>
</dbReference>
<dbReference type="EMBL" id="CP039376">
    <property type="protein sequence ID" value="QCD67223.1"/>
    <property type="molecule type" value="Genomic_DNA"/>
</dbReference>
<evidence type="ECO:0000313" key="4">
    <source>
        <dbReference type="Proteomes" id="UP000297053"/>
    </source>
</evidence>
<dbReference type="SMART" id="SM00564">
    <property type="entry name" value="PQQ"/>
    <property type="match status" value="7"/>
</dbReference>
<dbReference type="SMART" id="SM00220">
    <property type="entry name" value="S_TKc"/>
    <property type="match status" value="1"/>
</dbReference>
<dbReference type="InterPro" id="IPR011047">
    <property type="entry name" value="Quinoprotein_ADH-like_sf"/>
</dbReference>
<reference evidence="3 4" key="1">
    <citation type="submission" date="2019-04" db="EMBL/GenBank/DDBJ databases">
        <title>Complete genome sequence of Arthrobacter sp. ZXY-2 associated with effective atrazine degradation and salt adaptation.</title>
        <authorList>
            <person name="Zhao X."/>
        </authorList>
    </citation>
    <scope>NUCLEOTIDE SEQUENCE [LARGE SCALE GENOMIC DNA]</scope>
    <source>
        <strain evidence="4">ZP60</strain>
        <plasmid evidence="3 4">unnamed1</plasmid>
    </source>
</reference>
<proteinExistence type="predicted"/>
<keyword evidence="3" id="KW-0808">Transferase</keyword>
<dbReference type="InterPro" id="IPR011009">
    <property type="entry name" value="Kinase-like_dom_sf"/>
</dbReference>
<evidence type="ECO:0000256" key="1">
    <source>
        <dbReference type="SAM" id="MobiDB-lite"/>
    </source>
</evidence>
<protein>
    <submittedName>
        <fullName evidence="3">Serine/threonine protein kinase</fullName>
    </submittedName>
</protein>
<dbReference type="InterPro" id="IPR015943">
    <property type="entry name" value="WD40/YVTN_repeat-like_dom_sf"/>
</dbReference>
<name>A0A4D6KNY9_9EURY</name>
<dbReference type="Pfam" id="PF00069">
    <property type="entry name" value="Pkinase"/>
    <property type="match status" value="1"/>
</dbReference>
<gene>
    <name evidence="3" type="ORF">E5139_16380</name>
</gene>
<dbReference type="PROSITE" id="PS00108">
    <property type="entry name" value="PROTEIN_KINASE_ST"/>
    <property type="match status" value="1"/>
</dbReference>
<dbReference type="CDD" id="cd14014">
    <property type="entry name" value="STKc_PknB_like"/>
    <property type="match status" value="1"/>
</dbReference>
<accession>A0A4D6KNY9</accession>
<dbReference type="Proteomes" id="UP000297053">
    <property type="component" value="Plasmid unnamed1"/>
</dbReference>
<organism evidence="3 4">
    <name type="scientific">Halomicrobium mukohataei</name>
    <dbReference type="NCBI Taxonomy" id="57705"/>
    <lineage>
        <taxon>Archaea</taxon>
        <taxon>Methanobacteriati</taxon>
        <taxon>Methanobacteriota</taxon>
        <taxon>Stenosarchaea group</taxon>
        <taxon>Halobacteria</taxon>
        <taxon>Halobacteriales</taxon>
        <taxon>Haloarculaceae</taxon>
        <taxon>Halomicrobium</taxon>
    </lineage>
</organism>
<dbReference type="PANTHER" id="PTHR34512">
    <property type="entry name" value="CELL SURFACE PROTEIN"/>
    <property type="match status" value="1"/>
</dbReference>
<dbReference type="AlphaFoldDB" id="A0A4D6KNY9"/>
<dbReference type="InterPro" id="IPR000719">
    <property type="entry name" value="Prot_kinase_dom"/>
</dbReference>
<evidence type="ECO:0000313" key="3">
    <source>
        <dbReference type="EMBL" id="QCD67223.1"/>
    </source>
</evidence>
<reference evidence="3 4" key="2">
    <citation type="submission" date="2019-04" db="EMBL/GenBank/DDBJ databases">
        <authorList>
            <person name="Yang S."/>
            <person name="Wei W."/>
        </authorList>
    </citation>
    <scope>NUCLEOTIDE SEQUENCE [LARGE SCALE GENOMIC DNA]</scope>
    <source>
        <strain evidence="4">ZP60</strain>
        <plasmid evidence="3 4">unnamed1</plasmid>
    </source>
</reference>
<dbReference type="SUPFAM" id="SSF50998">
    <property type="entry name" value="Quinoprotein alcohol dehydrogenase-like"/>
    <property type="match status" value="2"/>
</dbReference>
<dbReference type="InterPro" id="IPR018391">
    <property type="entry name" value="PQQ_b-propeller_rpt"/>
</dbReference>
<dbReference type="RefSeq" id="WP_012807473.1">
    <property type="nucleotide sequence ID" value="NZ_CP039376.1"/>
</dbReference>
<dbReference type="InterPro" id="IPR008271">
    <property type="entry name" value="Ser/Thr_kinase_AS"/>
</dbReference>
<dbReference type="KEGG" id="halz:E5139_16380"/>
<dbReference type="GeneID" id="8409378"/>
<sequence>MGDREPTLDRVRSPPRRDLSADLVRSGELIDRGGNALVSVAALSDERSPDRIAVKEPLAPGTLENDEIERFLSQAETWETVDRIERERPRWRDSEHVVGVVDTGERLPWIAMEYMDGGTLADRLAAVDGGLPTLEVLWIGECVCRGVAVAHSLGIAHLDLKPANVLFRSTPDGVWDVPKVADWGLARVLADQTGTVEGLSPAYAAPEQFEPGEFGEPDTLTDIYQVGTILYELLTGTPIAPESRFQAMQVAMSSDPVSPPSAERPALSPAVDAVVSSALERDKTDRYSAIPVMADALRAVRTGGDLPPIVGDRLDGRSERTGDARPERTDTSTPPAPERDDERAATNDGGAGDPELVERVTDYDNYGSYSASPGDHDGVTTGRSDGHADDEASSDDPRTHPASESESMADRVAAYENHRSVNASPGDHTAVAAESTNGAREPRAASGLPPRTAGWPTLGGNFARTGTSGDPDGPESAVSVAWTHSTPDLVKVAPAVSDGIVYAGPERGTLRALDAQTGETVWTSGRLLETASAPAVADGQVFAGSWSGDLYAVDAVTGDTQWTFETGSHVYGPPTVADGTVYFGGRGGTLYAVAADSGEQRWRVDCGAIKSAPTVSGGTVYVGTKAETVHAVDAHSGETVWTYQTERPVWSSPAVVDGSVYVGCWDDSLYALDRSTGDLDWQFDTERSIPGSVAVRDDSLFVGNNANNVYALDPTSGESRWQQSLSGSVRTAVAVLGETLIAGCADGTLTALSTTTGHRRWSVDVGSSIHASPAVAAGTVYLGTADGVYALAGDE</sequence>
<keyword evidence="3" id="KW-0418">Kinase</keyword>
<evidence type="ECO:0000259" key="2">
    <source>
        <dbReference type="PROSITE" id="PS50011"/>
    </source>
</evidence>
<dbReference type="GO" id="GO:0005524">
    <property type="term" value="F:ATP binding"/>
    <property type="evidence" value="ECO:0007669"/>
    <property type="project" value="InterPro"/>
</dbReference>
<dbReference type="PROSITE" id="PS50011">
    <property type="entry name" value="PROTEIN_KINASE_DOM"/>
    <property type="match status" value="1"/>
</dbReference>
<dbReference type="SUPFAM" id="SSF56112">
    <property type="entry name" value="Protein kinase-like (PK-like)"/>
    <property type="match status" value="1"/>
</dbReference>
<keyword evidence="3" id="KW-0614">Plasmid</keyword>
<dbReference type="Gene3D" id="2.40.10.480">
    <property type="match status" value="1"/>
</dbReference>
<feature type="region of interest" description="Disordered" evidence="1">
    <location>
        <begin position="302"/>
        <end position="476"/>
    </location>
</feature>
<geneLocation type="plasmid" evidence="3">
    <name>unnamed1</name>
</geneLocation>
<dbReference type="Pfam" id="PF13360">
    <property type="entry name" value="PQQ_2"/>
    <property type="match status" value="1"/>
</dbReference>
<dbReference type="InterPro" id="IPR002372">
    <property type="entry name" value="PQQ_rpt_dom"/>
</dbReference>
<dbReference type="GO" id="GO:0004674">
    <property type="term" value="F:protein serine/threonine kinase activity"/>
    <property type="evidence" value="ECO:0007669"/>
    <property type="project" value="UniProtKB-KW"/>
</dbReference>
<feature type="domain" description="Protein kinase" evidence="2">
    <location>
        <begin position="24"/>
        <end position="298"/>
    </location>
</feature>